<reference evidence="3" key="2">
    <citation type="journal article" date="2014" name="PLoS ONE">
        <title>Genome and Transcriptome Analysis of the Fungal Pathogen Fusarium oxysporum f. sp. cubense Causing Banana Vascular Wilt Disease.</title>
        <authorList>
            <person name="Guo L."/>
            <person name="Han L."/>
            <person name="Yang L."/>
            <person name="Zeng H."/>
            <person name="Fan D."/>
            <person name="Zhu Y."/>
            <person name="Feng Y."/>
            <person name="Wang G."/>
            <person name="Peng C."/>
            <person name="Jiang X."/>
            <person name="Zhou D."/>
            <person name="Ni P."/>
            <person name="Liang C."/>
            <person name="Liu L."/>
            <person name="Wang J."/>
            <person name="Mao C."/>
            <person name="Fang X."/>
            <person name="Peng M."/>
            <person name="Huang J."/>
        </authorList>
    </citation>
    <scope>NUCLEOTIDE SEQUENCE [LARGE SCALE GENOMIC DNA]</scope>
    <source>
        <strain evidence="3">race 1</strain>
    </source>
</reference>
<dbReference type="VEuPathDB" id="FungiDB:FOC1_g10000016"/>
<dbReference type="EMBL" id="KB730211">
    <property type="protein sequence ID" value="ENH70075.1"/>
    <property type="molecule type" value="Genomic_DNA"/>
</dbReference>
<evidence type="ECO:0000313" key="3">
    <source>
        <dbReference type="Proteomes" id="UP000016928"/>
    </source>
</evidence>
<dbReference type="Pfam" id="PF03184">
    <property type="entry name" value="DDE_1"/>
    <property type="match status" value="1"/>
</dbReference>
<name>N4UJB3_FUSC1</name>
<dbReference type="InterPro" id="IPR004875">
    <property type="entry name" value="DDE_SF_endonuclease_dom"/>
</dbReference>
<organism evidence="2 3">
    <name type="scientific">Fusarium oxysporum f. sp. cubense (strain race 1)</name>
    <name type="common">Panama disease fungus</name>
    <dbReference type="NCBI Taxonomy" id="1229664"/>
    <lineage>
        <taxon>Eukaryota</taxon>
        <taxon>Fungi</taxon>
        <taxon>Dikarya</taxon>
        <taxon>Ascomycota</taxon>
        <taxon>Pezizomycotina</taxon>
        <taxon>Sordariomycetes</taxon>
        <taxon>Hypocreomycetidae</taxon>
        <taxon>Hypocreales</taxon>
        <taxon>Nectriaceae</taxon>
        <taxon>Fusarium</taxon>
        <taxon>Fusarium oxysporum species complex</taxon>
    </lineage>
</organism>
<dbReference type="HOGENOM" id="CLU_013929_19_1_1"/>
<protein>
    <recommendedName>
        <fullName evidence="1">DDE-1 domain-containing protein</fullName>
    </recommendedName>
</protein>
<dbReference type="AlphaFoldDB" id="N4UJB3"/>
<evidence type="ECO:0000313" key="2">
    <source>
        <dbReference type="EMBL" id="ENH70075.1"/>
    </source>
</evidence>
<feature type="non-terminal residue" evidence="2">
    <location>
        <position position="1"/>
    </location>
</feature>
<feature type="domain" description="DDE-1" evidence="1">
    <location>
        <begin position="2"/>
        <end position="44"/>
    </location>
</feature>
<reference evidence="3" key="1">
    <citation type="submission" date="2012-09" db="EMBL/GenBank/DDBJ databases">
        <title>Genome sequencing and comparative transcriptomics of race 1 and race 4 of banana pathogen: Fusarium oxysporum f. sp. cubense.</title>
        <authorList>
            <person name="Fang X."/>
            <person name="Huang J."/>
        </authorList>
    </citation>
    <scope>NUCLEOTIDE SEQUENCE [LARGE SCALE GENOMIC DNA]</scope>
    <source>
        <strain evidence="3">race 1</strain>
    </source>
</reference>
<accession>N4UJB3</accession>
<sequence>YYLLILDDYKSHYSADFERYYKENKIIMLYIPAYISYLLQPLNIDYYALYTGLYILFTPAS</sequence>
<dbReference type="GO" id="GO:0003676">
    <property type="term" value="F:nucleic acid binding"/>
    <property type="evidence" value="ECO:0007669"/>
    <property type="project" value="InterPro"/>
</dbReference>
<evidence type="ECO:0000259" key="1">
    <source>
        <dbReference type="Pfam" id="PF03184"/>
    </source>
</evidence>
<gene>
    <name evidence="2" type="ORF">FOC1_g10000016</name>
</gene>
<dbReference type="Proteomes" id="UP000016928">
    <property type="component" value="Unassembled WGS sequence"/>
</dbReference>
<proteinExistence type="predicted"/>